<dbReference type="KEGG" id="kphy:AOZ06_16365"/>
<organism evidence="1 2">
    <name type="scientific">Kibdelosporangium phytohabitans</name>
    <dbReference type="NCBI Taxonomy" id="860235"/>
    <lineage>
        <taxon>Bacteria</taxon>
        <taxon>Bacillati</taxon>
        <taxon>Actinomycetota</taxon>
        <taxon>Actinomycetes</taxon>
        <taxon>Pseudonocardiales</taxon>
        <taxon>Pseudonocardiaceae</taxon>
        <taxon>Kibdelosporangium</taxon>
    </lineage>
</organism>
<name>A0A0N7F3C8_9PSEU</name>
<gene>
    <name evidence="1" type="ORF">AOZ06_16365</name>
</gene>
<protein>
    <recommendedName>
        <fullName evidence="3">Winged helix DNA-binding domain-containing protein</fullName>
    </recommendedName>
</protein>
<dbReference type="STRING" id="860235.AOZ06_16365"/>
<dbReference type="InterPro" id="IPR009351">
    <property type="entry name" value="AlkZ-like"/>
</dbReference>
<evidence type="ECO:0000313" key="2">
    <source>
        <dbReference type="Proteomes" id="UP000063699"/>
    </source>
</evidence>
<keyword evidence="2" id="KW-1185">Reference proteome</keyword>
<dbReference type="OrthoDB" id="9148135at2"/>
<dbReference type="PANTHER" id="PTHR38479">
    <property type="entry name" value="LMO0824 PROTEIN"/>
    <property type="match status" value="1"/>
</dbReference>
<proteinExistence type="predicted"/>
<dbReference type="PANTHER" id="PTHR38479:SF2">
    <property type="entry name" value="WINGED HELIX DNA-BINDING DOMAIN-CONTAINING PROTEIN"/>
    <property type="match status" value="1"/>
</dbReference>
<dbReference type="Pfam" id="PF06224">
    <property type="entry name" value="AlkZ-like"/>
    <property type="match status" value="1"/>
</dbReference>
<dbReference type="Proteomes" id="UP000063699">
    <property type="component" value="Chromosome"/>
</dbReference>
<sequence>MTGVITLGLRALNRATLARQLLLQRTERSVPDVVEHLVGLQAQTPHSWYVGLWSRVAGFQPDVAVDLITGRALVRLALMRSTIHLVTASDAWRLRPLMQPVLDRDLFTNHVHGRAIRGVDVAALVEAGRELLTQPRTSRALGTLLNERWPDRPAATLAYAIRNQLPLVQVPPRGLWARSGPIAHVSAESWLGDERPDGATVADVVCRYLGAFGPATVKDLQTWSGLTRLREIVDSMDLLALRGADGSELFDLPDAPRPDPDTPAPPRFLYDFDNLMLSYADRSRVITDEFKRLSFRPHGPVPQAVLIDGVTAGEWTFSHTGGVAALTVRTYRSLPAATADAVEAEAAQLLDFLAPDAEVRDVELLVVEE</sequence>
<evidence type="ECO:0008006" key="3">
    <source>
        <dbReference type="Google" id="ProtNLM"/>
    </source>
</evidence>
<dbReference type="AlphaFoldDB" id="A0A0N7F3C8"/>
<reference evidence="1 2" key="1">
    <citation type="submission" date="2015-07" db="EMBL/GenBank/DDBJ databases">
        <title>Genome sequencing of Kibdelosporangium phytohabitans.</title>
        <authorList>
            <person name="Qin S."/>
            <person name="Xing K."/>
        </authorList>
    </citation>
    <scope>NUCLEOTIDE SEQUENCE [LARGE SCALE GENOMIC DNA]</scope>
    <source>
        <strain evidence="1 2">KLBMP1111</strain>
    </source>
</reference>
<evidence type="ECO:0000313" key="1">
    <source>
        <dbReference type="EMBL" id="ALG08271.1"/>
    </source>
</evidence>
<dbReference type="EMBL" id="CP012752">
    <property type="protein sequence ID" value="ALG08271.1"/>
    <property type="molecule type" value="Genomic_DNA"/>
</dbReference>
<accession>A0A0N7F3C8</accession>